<dbReference type="PANTHER" id="PTHR30352">
    <property type="entry name" value="PYRUVATE FORMATE-LYASE-ACTIVATING ENZYME"/>
    <property type="match status" value="1"/>
</dbReference>
<dbReference type="AlphaFoldDB" id="A0A6B8W9U8"/>
<dbReference type="EMBL" id="CP046453">
    <property type="protein sequence ID" value="QGU03718.1"/>
    <property type="molecule type" value="Genomic_DNA"/>
</dbReference>
<keyword evidence="4" id="KW-0479">Metal-binding</keyword>
<dbReference type="SUPFAM" id="SSF102114">
    <property type="entry name" value="Radical SAM enzymes"/>
    <property type="match status" value="1"/>
</dbReference>
<keyword evidence="9" id="KW-1185">Reference proteome</keyword>
<dbReference type="GO" id="GO:0051539">
    <property type="term" value="F:4 iron, 4 sulfur cluster binding"/>
    <property type="evidence" value="ECO:0007669"/>
    <property type="project" value="UniProtKB-KW"/>
</dbReference>
<dbReference type="InterPro" id="IPR012840">
    <property type="entry name" value="NrdG2"/>
</dbReference>
<keyword evidence="6" id="KW-0411">Iron-sulfur</keyword>
<dbReference type="PROSITE" id="PS51918">
    <property type="entry name" value="RADICAL_SAM"/>
    <property type="match status" value="1"/>
</dbReference>
<dbReference type="CDD" id="cd01335">
    <property type="entry name" value="Radical_SAM"/>
    <property type="match status" value="1"/>
</dbReference>
<reference evidence="8 9" key="1">
    <citation type="journal article" date="2021" name="Int. J. Syst. Evol. Microbiol.">
        <title>Classification of three corynebacterial strains isolated from a small paddock in North Rhine-Westphalia: proposal of &lt;i&gt;Corynebacterium kalinowskii&lt;/i&gt; sp. nov., &lt;i&gt;Corynebacterium comes&lt;/i&gt; sp. nov. and &lt;i&gt;Corynebacterium occultum&lt;/i&gt; sp. nov.</title>
        <authorList>
            <person name="Schaffert L."/>
            <person name="Ruwe M."/>
            <person name="Milse J."/>
            <person name="Hanuschka K."/>
            <person name="Ortseifen V."/>
            <person name="Droste J."/>
            <person name="Brandt D."/>
            <person name="Schl L."/>
            <person name="Kutter Y."/>
            <person name="Vinke S."/>
            <person name="Vieh P."/>
            <person name="Jacob L."/>
            <person name="L N.C."/>
            <person name="Schulte-Berndt E."/>
            <person name="Hain C."/>
            <person name="Linder M."/>
            <person name="Schmidt P."/>
            <person name="Wollenschl L."/>
            <person name="Luttermann T."/>
            <person name="Thieme E."/>
            <person name="Hassa J."/>
            <person name="Haak M."/>
            <person name="Wittchen M."/>
            <person name="Mentz A."/>
            <person name="Persicke M."/>
            <person name="Busche T."/>
            <person name="R C."/>
        </authorList>
    </citation>
    <scope>NUCLEOTIDE SEQUENCE [LARGE SCALE GENOMIC DNA]</scope>
    <source>
        <strain evidence="8 9">2019</strain>
    </source>
</reference>
<dbReference type="Pfam" id="PF04055">
    <property type="entry name" value="Radical_SAM"/>
    <property type="match status" value="1"/>
</dbReference>
<feature type="domain" description="Radical SAM core" evidence="7">
    <location>
        <begin position="26"/>
        <end position="221"/>
    </location>
</feature>
<dbReference type="SFLD" id="SFLDG01094">
    <property type="entry name" value="Uncharacterised_Radical_SAM_Su"/>
    <property type="match status" value="1"/>
</dbReference>
<dbReference type="InterPro" id="IPR013785">
    <property type="entry name" value="Aldolase_TIM"/>
</dbReference>
<comment type="cofactor">
    <cofactor evidence="1">
        <name>[4Fe-4S] cluster</name>
        <dbReference type="ChEBI" id="CHEBI:49883"/>
    </cofactor>
</comment>
<name>A0A6B8W9U8_9CORY</name>
<organism evidence="8 9">
    <name type="scientific">Corynebacterium comes</name>
    <dbReference type="NCBI Taxonomy" id="2675218"/>
    <lineage>
        <taxon>Bacteria</taxon>
        <taxon>Bacillati</taxon>
        <taxon>Actinomycetota</taxon>
        <taxon>Actinomycetes</taxon>
        <taxon>Mycobacteriales</taxon>
        <taxon>Corynebacteriaceae</taxon>
        <taxon>Corynebacterium</taxon>
    </lineage>
</organism>
<evidence type="ECO:0000256" key="6">
    <source>
        <dbReference type="ARBA" id="ARBA00023014"/>
    </source>
</evidence>
<keyword evidence="2" id="KW-0004">4Fe-4S</keyword>
<gene>
    <name evidence="8" type="ORF">CETAM_02190</name>
</gene>
<evidence type="ECO:0000256" key="5">
    <source>
        <dbReference type="ARBA" id="ARBA00023004"/>
    </source>
</evidence>
<evidence type="ECO:0000313" key="8">
    <source>
        <dbReference type="EMBL" id="QGU03718.1"/>
    </source>
</evidence>
<dbReference type="InterPro" id="IPR034457">
    <property type="entry name" value="Organic_radical-activating"/>
</dbReference>
<dbReference type="NCBIfam" id="TIGR02495">
    <property type="entry name" value="NrdG2"/>
    <property type="match status" value="1"/>
</dbReference>
<evidence type="ECO:0000256" key="2">
    <source>
        <dbReference type="ARBA" id="ARBA00022485"/>
    </source>
</evidence>
<evidence type="ECO:0000256" key="1">
    <source>
        <dbReference type="ARBA" id="ARBA00001966"/>
    </source>
</evidence>
<sequence>MSASTTAKPTCDLPIAGIIPFSATDWPGRLTVTAFTQGCPLRCVYCHNPSLQEFRPGAHDFAEVLELLDARRGLLDGLVISGGEPTASHGLAEAIAATHDMGFRVGLHTCGYAPNRLAKLFERPDTTPDWIGLDVKGLPQDMPAVAGCTLPVAQASWRSLDLMAASGIELQVRTTLWRGSVLEEHLPELKEKVGGYGQELVVQWARDCDADGHYQGQSAAA</sequence>
<dbReference type="InterPro" id="IPR007197">
    <property type="entry name" value="rSAM"/>
</dbReference>
<evidence type="ECO:0000259" key="7">
    <source>
        <dbReference type="PROSITE" id="PS51918"/>
    </source>
</evidence>
<dbReference type="Gene3D" id="3.20.20.70">
    <property type="entry name" value="Aldolase class I"/>
    <property type="match status" value="1"/>
</dbReference>
<dbReference type="InterPro" id="IPR058240">
    <property type="entry name" value="rSAM_sf"/>
</dbReference>
<evidence type="ECO:0000313" key="9">
    <source>
        <dbReference type="Proteomes" id="UP000425178"/>
    </source>
</evidence>
<protein>
    <submittedName>
        <fullName evidence="8">Pyrroloquinoline quinone biosynthesis protein PqqE</fullName>
    </submittedName>
</protein>
<dbReference type="GO" id="GO:0046872">
    <property type="term" value="F:metal ion binding"/>
    <property type="evidence" value="ECO:0007669"/>
    <property type="project" value="UniProtKB-KW"/>
</dbReference>
<proteinExistence type="predicted"/>
<keyword evidence="3" id="KW-0949">S-adenosyl-L-methionine</keyword>
<dbReference type="PANTHER" id="PTHR30352:SF13">
    <property type="entry name" value="GLYCYL-RADICAL ENZYME ACTIVATING ENZYME YJJW-RELATED"/>
    <property type="match status" value="1"/>
</dbReference>
<dbReference type="KEGG" id="ccoe:CETAM_02190"/>
<evidence type="ECO:0000256" key="4">
    <source>
        <dbReference type="ARBA" id="ARBA00022723"/>
    </source>
</evidence>
<dbReference type="GO" id="GO:0003824">
    <property type="term" value="F:catalytic activity"/>
    <property type="evidence" value="ECO:0007669"/>
    <property type="project" value="InterPro"/>
</dbReference>
<dbReference type="RefSeq" id="WP_156226868.1">
    <property type="nucleotide sequence ID" value="NZ_CP046453.1"/>
</dbReference>
<evidence type="ECO:0000256" key="3">
    <source>
        <dbReference type="ARBA" id="ARBA00022691"/>
    </source>
</evidence>
<dbReference type="Proteomes" id="UP000425178">
    <property type="component" value="Chromosome"/>
</dbReference>
<accession>A0A6B8W9U8</accession>
<dbReference type="SFLD" id="SFLDS00029">
    <property type="entry name" value="Radical_SAM"/>
    <property type="match status" value="1"/>
</dbReference>
<keyword evidence="5" id="KW-0408">Iron</keyword>